<keyword evidence="7" id="KW-1133">Transmembrane helix</keyword>
<comment type="function">
    <text evidence="11">Component of the MICOS complex, a large protein complex of the mitochondrial inner membrane that plays crucial roles in the maintenance of crista junctions, inner membrane architecture, and formation of contact sites to the outer membrane. Plays a role in keeping cristae membranes connected to the inner boundary membrane. Also promotes protein import via the mitochondrial intermembrane space assembly (MIA) pathway.</text>
</comment>
<keyword evidence="10" id="KW-0472">Membrane</keyword>
<keyword evidence="6" id="KW-0809">Transit peptide</keyword>
<evidence type="ECO:0000256" key="10">
    <source>
        <dbReference type="ARBA" id="ARBA00023136"/>
    </source>
</evidence>
<keyword evidence="4 12" id="KW-0812">Transmembrane</keyword>
<evidence type="ECO:0000256" key="3">
    <source>
        <dbReference type="ARBA" id="ARBA00018116"/>
    </source>
</evidence>
<evidence type="ECO:0000256" key="6">
    <source>
        <dbReference type="ARBA" id="ARBA00022946"/>
    </source>
</evidence>
<evidence type="ECO:0000256" key="2">
    <source>
        <dbReference type="ARBA" id="ARBA00010877"/>
    </source>
</evidence>
<proteinExistence type="inferred from homology"/>
<dbReference type="Pfam" id="PF09731">
    <property type="entry name" value="Mitofilin"/>
    <property type="match status" value="1"/>
</dbReference>
<comment type="subcellular location">
    <subcellularLocation>
        <location evidence="1 12">Mitochondrion inner membrane</location>
        <topology evidence="1 12">Single-pass membrane protein</topology>
    </subcellularLocation>
</comment>
<keyword evidence="8" id="KW-0175">Coiled coil</keyword>
<evidence type="ECO:0000256" key="11">
    <source>
        <dbReference type="ARBA" id="ARBA00025571"/>
    </source>
</evidence>
<comment type="similarity">
    <text evidence="2 12">Belongs to the MICOS complex subunit Mic60 family.</text>
</comment>
<reference evidence="14" key="1">
    <citation type="submission" date="2018-06" db="EMBL/GenBank/DDBJ databases">
        <authorList>
            <person name="Guldener U."/>
        </authorList>
    </citation>
    <scope>NUCLEOTIDE SEQUENCE [LARGE SCALE GENOMIC DNA]</scope>
    <source>
        <strain evidence="14">UTAD17</strain>
    </source>
</reference>
<dbReference type="OrthoDB" id="3972477at2759"/>
<sequence>MLKLSRTTINVTKRLSSTITAPKNVGSKHPISNFFIKLSLATGAFYVGGVALSEYNDQFGSLFTDNVPLAEEACELYESFRDGELFNGSANGSAIHSTAYETFEDLKNKIGKLGSKEIPSGSGVSPQPLVDQNELSEVSAAAATVPANIIPLSLKQLVSNTPANNEVVGQLLKVTNETIDVINRGGFKLPEKDVNELNKQLNILNDIVSKSNVQLNKLADQSIITTSNVLQQEYNEKLVKEQALLDQKYLHEFNNFKEKLEAKFQKQLKTELTTNEENLSAKQANQVALLSIKQVEQFNRILKEKLDQEREGRLSKLEQLDAAVSTLDGTITKLDKYVLTREAVTQLVTLCSQLKDNLILGSGGDDLVKHVEKIKLLASVIPYASMCGCKNCKKSGFCSCGCSRKKKLMDYAASELETVLTSTPDVPVLTNEQLYNRWNLLSDKLKEASLLPPNAGILGHFGAKIFSKLLFDKTGISKDNDMENVVACVSEYIKLAKLDLAVEEVVSLDGWARVLCNDWIIEARKKLEVQTLVDVIYGEARTT</sequence>
<dbReference type="GO" id="GO:0061617">
    <property type="term" value="C:MICOS complex"/>
    <property type="evidence" value="ECO:0007669"/>
    <property type="project" value="TreeGrafter"/>
</dbReference>
<evidence type="ECO:0000256" key="1">
    <source>
        <dbReference type="ARBA" id="ARBA00004434"/>
    </source>
</evidence>
<comment type="subunit">
    <text evidence="12">Component of the mitochondrial contact site and cristae organizing system (MICOS) complex.</text>
</comment>
<dbReference type="AlphaFoldDB" id="A0A376B7Q9"/>
<dbReference type="Proteomes" id="UP000262825">
    <property type="component" value="Unassembled WGS sequence"/>
</dbReference>
<dbReference type="PANTHER" id="PTHR15415">
    <property type="entry name" value="MITOFILIN"/>
    <property type="match status" value="1"/>
</dbReference>
<evidence type="ECO:0000313" key="14">
    <source>
        <dbReference type="Proteomes" id="UP000262825"/>
    </source>
</evidence>
<keyword evidence="5 12" id="KW-0999">Mitochondrion inner membrane</keyword>
<evidence type="ECO:0000256" key="7">
    <source>
        <dbReference type="ARBA" id="ARBA00022989"/>
    </source>
</evidence>
<evidence type="ECO:0000256" key="12">
    <source>
        <dbReference type="RuleBase" id="RU363000"/>
    </source>
</evidence>
<keyword evidence="14" id="KW-1185">Reference proteome</keyword>
<evidence type="ECO:0000256" key="5">
    <source>
        <dbReference type="ARBA" id="ARBA00022792"/>
    </source>
</evidence>
<evidence type="ECO:0000256" key="9">
    <source>
        <dbReference type="ARBA" id="ARBA00023128"/>
    </source>
</evidence>
<evidence type="ECO:0000313" key="13">
    <source>
        <dbReference type="EMBL" id="SSD60160.1"/>
    </source>
</evidence>
<evidence type="ECO:0000256" key="4">
    <source>
        <dbReference type="ARBA" id="ARBA00022692"/>
    </source>
</evidence>
<dbReference type="VEuPathDB" id="FungiDB:SCODWIG_01921"/>
<organism evidence="13 14">
    <name type="scientific">Saccharomycodes ludwigii</name>
    <dbReference type="NCBI Taxonomy" id="36035"/>
    <lineage>
        <taxon>Eukaryota</taxon>
        <taxon>Fungi</taxon>
        <taxon>Dikarya</taxon>
        <taxon>Ascomycota</taxon>
        <taxon>Saccharomycotina</taxon>
        <taxon>Saccharomycetes</taxon>
        <taxon>Saccharomycodales</taxon>
        <taxon>Saccharomycodaceae</taxon>
        <taxon>Saccharomycodes</taxon>
    </lineage>
</organism>
<gene>
    <name evidence="13" type="ORF">SCODWIG_01921</name>
</gene>
<keyword evidence="9 12" id="KW-0496">Mitochondrion</keyword>
<dbReference type="GO" id="GO:0042407">
    <property type="term" value="P:cristae formation"/>
    <property type="evidence" value="ECO:0007669"/>
    <property type="project" value="TreeGrafter"/>
</dbReference>
<dbReference type="EMBL" id="UFAJ01000285">
    <property type="protein sequence ID" value="SSD60160.1"/>
    <property type="molecule type" value="Genomic_DNA"/>
</dbReference>
<name>A0A376B7Q9_9ASCO</name>
<evidence type="ECO:0000256" key="8">
    <source>
        <dbReference type="ARBA" id="ARBA00023054"/>
    </source>
</evidence>
<accession>A0A376B7Q9</accession>
<dbReference type="InterPro" id="IPR019133">
    <property type="entry name" value="MIC60"/>
</dbReference>
<dbReference type="PANTHER" id="PTHR15415:SF7">
    <property type="entry name" value="MICOS COMPLEX SUBUNIT MIC60"/>
    <property type="match status" value="1"/>
</dbReference>
<protein>
    <recommendedName>
        <fullName evidence="3 12">MICOS complex subunit MIC60</fullName>
    </recommendedName>
    <alternativeName>
        <fullName evidence="12">Mitofilin</fullName>
    </alternativeName>
</protein>